<keyword evidence="3 6" id="KW-0812">Transmembrane</keyword>
<evidence type="ECO:0000256" key="3">
    <source>
        <dbReference type="ARBA" id="ARBA00022692"/>
    </source>
</evidence>
<feature type="transmembrane region" description="Helical" evidence="6">
    <location>
        <begin position="250"/>
        <end position="278"/>
    </location>
</feature>
<feature type="transmembrane region" description="Helical" evidence="6">
    <location>
        <begin position="220"/>
        <end position="244"/>
    </location>
</feature>
<evidence type="ECO:0000313" key="7">
    <source>
        <dbReference type="EMBL" id="QRV02170.1"/>
    </source>
</evidence>
<name>A0ABX7IH55_9ACTO</name>
<dbReference type="PANTHER" id="PTHR21716">
    <property type="entry name" value="TRANSMEMBRANE PROTEIN"/>
    <property type="match status" value="1"/>
</dbReference>
<comment type="subcellular location">
    <subcellularLocation>
        <location evidence="1">Membrane</location>
        <topology evidence="1">Multi-pass membrane protein</topology>
    </subcellularLocation>
</comment>
<evidence type="ECO:0000256" key="4">
    <source>
        <dbReference type="ARBA" id="ARBA00022989"/>
    </source>
</evidence>
<keyword evidence="8" id="KW-1185">Reference proteome</keyword>
<dbReference type="PANTHER" id="PTHR21716:SF64">
    <property type="entry name" value="AI-2 TRANSPORT PROTEIN TQSA"/>
    <property type="match status" value="1"/>
</dbReference>
<sequence>MSQEKVDDAVVVAEDHNRHGDGDESVVDMNTNGFMILAVLALLTVVGIGVHSIADVFTPLFLAFTLVLALRPFGQFMMRHHLPSWFASLTTLVLTLAIIVALLALTVWSLTPVPDMVVEYSGKFESTMYGFLQWLQGQGVNTRDLMSYANQLNVNSIVAWTWSLIGGLFSVAGLMSIVAIAAFFLTIDTTVTRSRAAIVSQDHWNMGEALRGFEKRVRHYWIVTTVFGLLVAGIDGIVLQWMAIPLAWTWAYWAFITNYVPNIGFVVGVIPPMLIGLLDSGWQTMVWVLIAYTVINVVIQTLIQPKLTGDIVGLSPSVTFFSLIVWTSIVGMLGSILAVPLTLFFKALLVDSDPRTRWLDVYLVSENQAGRRFKDGYYDSAAGREDDLPEFLNPFSELERKARMHYRPKLEALSRQLKRSSKKESK</sequence>
<feature type="transmembrane region" description="Helical" evidence="6">
    <location>
        <begin position="157"/>
        <end position="185"/>
    </location>
</feature>
<reference evidence="7 8" key="1">
    <citation type="submission" date="2021-02" db="EMBL/GenBank/DDBJ databases">
        <title>Complete Genome Sequence of Arcanobacterium phocisimile strain DSM 26142T from a harbour seal.</title>
        <authorList>
            <person name="Borowiak M."/>
            <person name="Alssahen M."/>
            <person name="Malorny B."/>
            <person name="Laemmler C."/>
            <person name="Siebert U."/>
            <person name="Ploetz M."/>
            <person name="Abdulmawjood A."/>
        </authorList>
    </citation>
    <scope>NUCLEOTIDE SEQUENCE [LARGE SCALE GENOMIC DNA]</scope>
    <source>
        <strain evidence="7 8">DSM 26142</strain>
    </source>
</reference>
<feature type="transmembrane region" description="Helical" evidence="6">
    <location>
        <begin position="323"/>
        <end position="349"/>
    </location>
</feature>
<organism evidence="7 8">
    <name type="scientific">Arcanobacterium phocisimile</name>
    <dbReference type="NCBI Taxonomy" id="1302235"/>
    <lineage>
        <taxon>Bacteria</taxon>
        <taxon>Bacillati</taxon>
        <taxon>Actinomycetota</taxon>
        <taxon>Actinomycetes</taxon>
        <taxon>Actinomycetales</taxon>
        <taxon>Actinomycetaceae</taxon>
        <taxon>Arcanobacterium</taxon>
    </lineage>
</organism>
<protein>
    <submittedName>
        <fullName evidence="7">AI-2E family transporter</fullName>
    </submittedName>
</protein>
<feature type="transmembrane region" description="Helical" evidence="6">
    <location>
        <begin position="285"/>
        <end position="303"/>
    </location>
</feature>
<evidence type="ECO:0000256" key="2">
    <source>
        <dbReference type="ARBA" id="ARBA00009773"/>
    </source>
</evidence>
<dbReference type="Proteomes" id="UP000602653">
    <property type="component" value="Chromosome"/>
</dbReference>
<keyword evidence="5 6" id="KW-0472">Membrane</keyword>
<feature type="transmembrane region" description="Helical" evidence="6">
    <location>
        <begin position="85"/>
        <end position="110"/>
    </location>
</feature>
<gene>
    <name evidence="7" type="ORF">JTE88_08920</name>
</gene>
<evidence type="ECO:0000256" key="5">
    <source>
        <dbReference type="ARBA" id="ARBA00023136"/>
    </source>
</evidence>
<feature type="transmembrane region" description="Helical" evidence="6">
    <location>
        <begin position="33"/>
        <end position="50"/>
    </location>
</feature>
<dbReference type="Pfam" id="PF01594">
    <property type="entry name" value="AI-2E_transport"/>
    <property type="match status" value="1"/>
</dbReference>
<evidence type="ECO:0000313" key="8">
    <source>
        <dbReference type="Proteomes" id="UP000602653"/>
    </source>
</evidence>
<evidence type="ECO:0000256" key="1">
    <source>
        <dbReference type="ARBA" id="ARBA00004141"/>
    </source>
</evidence>
<evidence type="ECO:0000256" key="6">
    <source>
        <dbReference type="SAM" id="Phobius"/>
    </source>
</evidence>
<keyword evidence="4 6" id="KW-1133">Transmembrane helix</keyword>
<dbReference type="EMBL" id="CP070228">
    <property type="protein sequence ID" value="QRV02170.1"/>
    <property type="molecule type" value="Genomic_DNA"/>
</dbReference>
<comment type="similarity">
    <text evidence="2">Belongs to the autoinducer-2 exporter (AI-2E) (TC 2.A.86) family.</text>
</comment>
<feature type="transmembrane region" description="Helical" evidence="6">
    <location>
        <begin position="56"/>
        <end position="73"/>
    </location>
</feature>
<dbReference type="InterPro" id="IPR002549">
    <property type="entry name" value="AI-2E-like"/>
</dbReference>
<dbReference type="RefSeq" id="WP_204424469.1">
    <property type="nucleotide sequence ID" value="NZ_CP070228.1"/>
</dbReference>
<accession>A0ABX7IH55</accession>
<proteinExistence type="inferred from homology"/>